<dbReference type="HOGENOM" id="CLU_775172_0_0_1"/>
<dbReference type="EMBL" id="CAQQ02050507">
    <property type="status" value="NOT_ANNOTATED_CDS"/>
    <property type="molecule type" value="Genomic_DNA"/>
</dbReference>
<dbReference type="GO" id="GO:0038023">
    <property type="term" value="F:signaling receptor activity"/>
    <property type="evidence" value="ECO:0007669"/>
    <property type="project" value="TreeGrafter"/>
</dbReference>
<dbReference type="InterPro" id="IPR000421">
    <property type="entry name" value="FA58C"/>
</dbReference>
<keyword evidence="6" id="KW-1015">Disulfide bond</keyword>
<name>T1GP63_MEGSC</name>
<dbReference type="CDD" id="cd00057">
    <property type="entry name" value="FA58C"/>
    <property type="match status" value="1"/>
</dbReference>
<dbReference type="GO" id="GO:0007155">
    <property type="term" value="P:cell adhesion"/>
    <property type="evidence" value="ECO:0007669"/>
    <property type="project" value="UniProtKB-KW"/>
</dbReference>
<protein>
    <recommendedName>
        <fullName evidence="8">F5/8 type C domain-containing protein</fullName>
    </recommendedName>
</protein>
<dbReference type="PANTHER" id="PTHR46806:SF5">
    <property type="entry name" value="F5_8 TYPE C DOMAIN-CONTAINING PROTEIN"/>
    <property type="match status" value="1"/>
</dbReference>
<dbReference type="Proteomes" id="UP000015102">
    <property type="component" value="Unassembled WGS sequence"/>
</dbReference>
<evidence type="ECO:0000256" key="1">
    <source>
        <dbReference type="ARBA" id="ARBA00004184"/>
    </source>
</evidence>
<sequence length="358" mass="40731">MQRGDESDKEEEDAAPRQQLITKLVPTTTLPPYIEKEENKPICDDPLGVENGQYPQNKFHSIWQHGNQKPKLIDLLKLSSPIGWQPSLNTPNEYIKFDFLGPRNLTGLTTKGGPHGWVTGYKVMYSKNGKIWNQLIDYLGKPRTLIGNYDNDSPQTHYFKYALQSRFLKIVPLKWTNNINMRVEPLGCFEDYPIVNEEIKIVEKPKPKPEIECAMCGDVESNELVDCDCLAPLYFNGTQCVEKNRCPCVDNHISYPIGSKYENKDCEECVCVLGGVSQCKPKKCPPCPSNQRHVITNSCYCKCESCPEMQKLCPSSGDCIPESFWCNGIKDVKMTSHQNALKFLNPRINQNVNKIPQF</sequence>
<dbReference type="Gene3D" id="2.60.120.260">
    <property type="entry name" value="Galactose-binding domain-like"/>
    <property type="match status" value="1"/>
</dbReference>
<keyword evidence="3" id="KW-0964">Secreted</keyword>
<dbReference type="Pfam" id="PF00754">
    <property type="entry name" value="F5_F8_type_C"/>
    <property type="match status" value="1"/>
</dbReference>
<reference evidence="10" key="1">
    <citation type="submission" date="2013-02" db="EMBL/GenBank/DDBJ databases">
        <authorList>
            <person name="Hughes D."/>
        </authorList>
    </citation>
    <scope>NUCLEOTIDE SEQUENCE</scope>
    <source>
        <strain>Durham</strain>
        <strain evidence="10">NC isolate 2 -- Noor lab</strain>
    </source>
</reference>
<dbReference type="PROSITE" id="PS50022">
    <property type="entry name" value="FA58C_3"/>
    <property type="match status" value="1"/>
</dbReference>
<evidence type="ECO:0000256" key="2">
    <source>
        <dbReference type="ARBA" id="ARBA00004613"/>
    </source>
</evidence>
<evidence type="ECO:0000313" key="10">
    <source>
        <dbReference type="Proteomes" id="UP000015102"/>
    </source>
</evidence>
<organism evidence="9 10">
    <name type="scientific">Megaselia scalaris</name>
    <name type="common">Humpbacked fly</name>
    <name type="synonym">Phora scalaris</name>
    <dbReference type="NCBI Taxonomy" id="36166"/>
    <lineage>
        <taxon>Eukaryota</taxon>
        <taxon>Metazoa</taxon>
        <taxon>Ecdysozoa</taxon>
        <taxon>Arthropoda</taxon>
        <taxon>Hexapoda</taxon>
        <taxon>Insecta</taxon>
        <taxon>Pterygota</taxon>
        <taxon>Neoptera</taxon>
        <taxon>Endopterygota</taxon>
        <taxon>Diptera</taxon>
        <taxon>Brachycera</taxon>
        <taxon>Muscomorpha</taxon>
        <taxon>Platypezoidea</taxon>
        <taxon>Phoridae</taxon>
        <taxon>Megaseliini</taxon>
        <taxon>Megaselia</taxon>
    </lineage>
</organism>
<evidence type="ECO:0000259" key="8">
    <source>
        <dbReference type="PROSITE" id="PS50022"/>
    </source>
</evidence>
<evidence type="ECO:0000256" key="3">
    <source>
        <dbReference type="ARBA" id="ARBA00022525"/>
    </source>
</evidence>
<accession>T1GP63</accession>
<reference evidence="9" key="2">
    <citation type="submission" date="2015-06" db="UniProtKB">
        <authorList>
            <consortium name="EnsemblMetazoa"/>
        </authorList>
    </citation>
    <scope>IDENTIFICATION</scope>
</reference>
<dbReference type="GO" id="GO:0005886">
    <property type="term" value="C:plasma membrane"/>
    <property type="evidence" value="ECO:0007669"/>
    <property type="project" value="TreeGrafter"/>
</dbReference>
<dbReference type="GO" id="GO:0005576">
    <property type="term" value="C:extracellular region"/>
    <property type="evidence" value="ECO:0007669"/>
    <property type="project" value="UniProtKB-SubCell"/>
</dbReference>
<dbReference type="SUPFAM" id="SSF49785">
    <property type="entry name" value="Galactose-binding domain-like"/>
    <property type="match status" value="1"/>
</dbReference>
<feature type="region of interest" description="Disordered" evidence="7">
    <location>
        <begin position="1"/>
        <end position="21"/>
    </location>
</feature>
<proteinExistence type="predicted"/>
<dbReference type="PROSITE" id="PS01286">
    <property type="entry name" value="FA58C_2"/>
    <property type="match status" value="1"/>
</dbReference>
<evidence type="ECO:0000256" key="5">
    <source>
        <dbReference type="ARBA" id="ARBA00023136"/>
    </source>
</evidence>
<dbReference type="OMA" id="NTRCERC"/>
<dbReference type="SMART" id="SM00231">
    <property type="entry name" value="FA58C"/>
    <property type="match status" value="1"/>
</dbReference>
<keyword evidence="5" id="KW-0472">Membrane</keyword>
<dbReference type="STRING" id="36166.T1GP63"/>
<dbReference type="PANTHER" id="PTHR46806">
    <property type="entry name" value="F5/8 TYPE C DOMAIN-CONTAINING PROTEIN"/>
    <property type="match status" value="1"/>
</dbReference>
<evidence type="ECO:0000256" key="6">
    <source>
        <dbReference type="ARBA" id="ARBA00023157"/>
    </source>
</evidence>
<evidence type="ECO:0000313" key="9">
    <source>
        <dbReference type="EnsemblMetazoa" id="MESCA005380-PA"/>
    </source>
</evidence>
<dbReference type="InterPro" id="IPR008979">
    <property type="entry name" value="Galactose-bd-like_sf"/>
</dbReference>
<keyword evidence="4" id="KW-0130">Cell adhesion</keyword>
<dbReference type="InterPro" id="IPR050633">
    <property type="entry name" value="Neuropilin_MCO_CoagFactor"/>
</dbReference>
<keyword evidence="10" id="KW-1185">Reference proteome</keyword>
<evidence type="ECO:0000256" key="7">
    <source>
        <dbReference type="SAM" id="MobiDB-lite"/>
    </source>
</evidence>
<feature type="domain" description="F5/8 type C" evidence="8">
    <location>
        <begin position="43"/>
        <end position="188"/>
    </location>
</feature>
<comment type="subcellular location">
    <subcellularLocation>
        <location evidence="1">Endomembrane system</location>
        <topology evidence="1">Peripheral membrane protein</topology>
    </subcellularLocation>
    <subcellularLocation>
        <location evidence="2">Secreted</location>
    </subcellularLocation>
</comment>
<dbReference type="EMBL" id="CAQQ02050508">
    <property type="status" value="NOT_ANNOTATED_CDS"/>
    <property type="molecule type" value="Genomic_DNA"/>
</dbReference>
<dbReference type="EMBL" id="CAQQ02050509">
    <property type="status" value="NOT_ANNOTATED_CDS"/>
    <property type="molecule type" value="Genomic_DNA"/>
</dbReference>
<evidence type="ECO:0000256" key="4">
    <source>
        <dbReference type="ARBA" id="ARBA00022889"/>
    </source>
</evidence>
<dbReference type="AlphaFoldDB" id="T1GP63"/>
<dbReference type="GO" id="GO:0012505">
    <property type="term" value="C:endomembrane system"/>
    <property type="evidence" value="ECO:0007669"/>
    <property type="project" value="UniProtKB-SubCell"/>
</dbReference>
<dbReference type="EnsemblMetazoa" id="MESCA005380-RA">
    <property type="protein sequence ID" value="MESCA005380-PA"/>
    <property type="gene ID" value="MESCA005380"/>
</dbReference>